<name>A0A385YRK8_9BACL</name>
<reference evidence="2" key="1">
    <citation type="submission" date="2018-09" db="EMBL/GenBank/DDBJ databases">
        <authorList>
            <person name="Zhu H."/>
        </authorList>
    </citation>
    <scope>NUCLEOTIDE SEQUENCE [LARGE SCALE GENOMIC DNA]</scope>
    <source>
        <strain evidence="2">K2R23-3</strain>
    </source>
</reference>
<dbReference type="EMBL" id="CP032418">
    <property type="protein sequence ID" value="AYC29030.1"/>
    <property type="molecule type" value="Genomic_DNA"/>
</dbReference>
<dbReference type="KEGG" id="paek:D3873_03755"/>
<dbReference type="Proteomes" id="UP000265725">
    <property type="component" value="Chromosome"/>
</dbReference>
<accession>A0A385YRK8</accession>
<dbReference type="RefSeq" id="WP_119882771.1">
    <property type="nucleotide sequence ID" value="NZ_CP032418.1"/>
</dbReference>
<sequence length="115" mass="13052">MNNPVLYVKSPPVHHLPKAARVKDTLVNENLERQDDVIDLMEKRLAYFTTDFNRRAYGDITLVMQNEERISGKVLGIEPGAVQFESGETQLTLDSADILEIEWLGKPFPLRVGNN</sequence>
<dbReference type="OrthoDB" id="2456601at2"/>
<proteinExistence type="predicted"/>
<protein>
    <submittedName>
        <fullName evidence="1">Uncharacterized protein</fullName>
    </submittedName>
</protein>
<organism evidence="1 2">
    <name type="scientific">Paenisporosarcina cavernae</name>
    <dbReference type="NCBI Taxonomy" id="2320858"/>
    <lineage>
        <taxon>Bacteria</taxon>
        <taxon>Bacillati</taxon>
        <taxon>Bacillota</taxon>
        <taxon>Bacilli</taxon>
        <taxon>Bacillales</taxon>
        <taxon>Caryophanaceae</taxon>
        <taxon>Paenisporosarcina</taxon>
    </lineage>
</organism>
<dbReference type="AlphaFoldDB" id="A0A385YRK8"/>
<evidence type="ECO:0000313" key="2">
    <source>
        <dbReference type="Proteomes" id="UP000265725"/>
    </source>
</evidence>
<evidence type="ECO:0000313" key="1">
    <source>
        <dbReference type="EMBL" id="AYC29030.1"/>
    </source>
</evidence>
<keyword evidence="2" id="KW-1185">Reference proteome</keyword>
<gene>
    <name evidence="1" type="ORF">D3873_03755</name>
</gene>